<feature type="compositionally biased region" description="Basic and acidic residues" evidence="1">
    <location>
        <begin position="196"/>
        <end position="219"/>
    </location>
</feature>
<dbReference type="AlphaFoldDB" id="A0AA38W7J1"/>
<evidence type="ECO:0000256" key="1">
    <source>
        <dbReference type="SAM" id="MobiDB-lite"/>
    </source>
</evidence>
<proteinExistence type="predicted"/>
<evidence type="ECO:0000313" key="2">
    <source>
        <dbReference type="EMBL" id="KAJ9551437.1"/>
    </source>
</evidence>
<feature type="compositionally biased region" description="Basic and acidic residues" evidence="1">
    <location>
        <begin position="227"/>
        <end position="237"/>
    </location>
</feature>
<name>A0AA38W7J1_9ASTR</name>
<reference evidence="2" key="1">
    <citation type="submission" date="2023-03" db="EMBL/GenBank/DDBJ databases">
        <title>Chromosome-scale reference genome and RAD-based genetic map of yellow starthistle (Centaurea solstitialis) reveal putative structural variation and QTLs associated with invader traits.</title>
        <authorList>
            <person name="Reatini B."/>
            <person name="Cang F.A."/>
            <person name="Jiang Q."/>
            <person name="Mckibben M.T.W."/>
            <person name="Barker M.S."/>
            <person name="Rieseberg L.H."/>
            <person name="Dlugosch K.M."/>
        </authorList>
    </citation>
    <scope>NUCLEOTIDE SEQUENCE</scope>
    <source>
        <strain evidence="2">CAN-66</strain>
        <tissue evidence="2">Leaf</tissue>
    </source>
</reference>
<organism evidence="2 3">
    <name type="scientific">Centaurea solstitialis</name>
    <name type="common">yellow star-thistle</name>
    <dbReference type="NCBI Taxonomy" id="347529"/>
    <lineage>
        <taxon>Eukaryota</taxon>
        <taxon>Viridiplantae</taxon>
        <taxon>Streptophyta</taxon>
        <taxon>Embryophyta</taxon>
        <taxon>Tracheophyta</taxon>
        <taxon>Spermatophyta</taxon>
        <taxon>Magnoliopsida</taxon>
        <taxon>eudicotyledons</taxon>
        <taxon>Gunneridae</taxon>
        <taxon>Pentapetalae</taxon>
        <taxon>asterids</taxon>
        <taxon>campanulids</taxon>
        <taxon>Asterales</taxon>
        <taxon>Asteraceae</taxon>
        <taxon>Carduoideae</taxon>
        <taxon>Cardueae</taxon>
        <taxon>Centaureinae</taxon>
        <taxon>Centaurea</taxon>
    </lineage>
</organism>
<dbReference type="Proteomes" id="UP001172457">
    <property type="component" value="Chromosome 4"/>
</dbReference>
<feature type="compositionally biased region" description="Basic residues" evidence="1">
    <location>
        <begin position="178"/>
        <end position="188"/>
    </location>
</feature>
<gene>
    <name evidence="2" type="ORF">OSB04_015482</name>
</gene>
<protein>
    <submittedName>
        <fullName evidence="2">Uncharacterized protein</fullName>
    </submittedName>
</protein>
<feature type="region of interest" description="Disordered" evidence="1">
    <location>
        <begin position="160"/>
        <end position="266"/>
    </location>
</feature>
<keyword evidence="3" id="KW-1185">Reference proteome</keyword>
<accession>A0AA38W7J1</accession>
<dbReference type="EMBL" id="JARYMX010000004">
    <property type="protein sequence ID" value="KAJ9551437.1"/>
    <property type="molecule type" value="Genomic_DNA"/>
</dbReference>
<sequence>MKVRDKRCEILIYEKYGWYIKIGQWSENSLSRTVAATDGQRDKKSEVKVKTLKAEKEAINTVITFLEEGLHAVVLKRDKVYYEKIRVMLDVISNILVFLTTTRFGANARQVLGTLQEDYEKRTLQSLDIRQLTIDGCTQNPGDKPLISQEFPTLVPVETDVVPKPKAKQPKEENPLHLRSRRSRKKKTASAPPAVEPEKSEREEAAAEDPRDEKIEENVKIAAKKSVPRENTRESKIDAITMKSIPKPEKDQNPRNQNQISEKAIPKRYAITEKSMPIRAVRVELFPVKLDKQLQEVTMY</sequence>
<comment type="caution">
    <text evidence="2">The sequence shown here is derived from an EMBL/GenBank/DDBJ whole genome shotgun (WGS) entry which is preliminary data.</text>
</comment>
<evidence type="ECO:0000313" key="3">
    <source>
        <dbReference type="Proteomes" id="UP001172457"/>
    </source>
</evidence>